<feature type="domain" description="C2H2-type" evidence="12">
    <location>
        <begin position="1041"/>
        <end position="1068"/>
    </location>
</feature>
<keyword evidence="2" id="KW-0479">Metal-binding</keyword>
<feature type="compositionally biased region" description="Basic and acidic residues" evidence="11">
    <location>
        <begin position="1149"/>
        <end position="1158"/>
    </location>
</feature>
<dbReference type="SUPFAM" id="SSF82199">
    <property type="entry name" value="SET domain"/>
    <property type="match status" value="1"/>
</dbReference>
<evidence type="ECO:0000256" key="9">
    <source>
        <dbReference type="ARBA" id="ARBA00023242"/>
    </source>
</evidence>
<feature type="compositionally biased region" description="Low complexity" evidence="11">
    <location>
        <begin position="220"/>
        <end position="233"/>
    </location>
</feature>
<dbReference type="SUPFAM" id="SSF57667">
    <property type="entry name" value="beta-beta-alpha zinc fingers"/>
    <property type="match status" value="6"/>
</dbReference>
<dbReference type="PROSITE" id="PS00028">
    <property type="entry name" value="ZINC_FINGER_C2H2_1"/>
    <property type="match status" value="9"/>
</dbReference>
<evidence type="ECO:0000256" key="5">
    <source>
        <dbReference type="ARBA" id="ARBA00022833"/>
    </source>
</evidence>
<feature type="domain" description="C2H2-type" evidence="12">
    <location>
        <begin position="401"/>
        <end position="429"/>
    </location>
</feature>
<proteinExistence type="predicted"/>
<dbReference type="SMART" id="SM00317">
    <property type="entry name" value="SET"/>
    <property type="match status" value="1"/>
</dbReference>
<dbReference type="EMBL" id="GG666473">
    <property type="protein sequence ID" value="EEN66909.1"/>
    <property type="molecule type" value="Genomic_DNA"/>
</dbReference>
<feature type="compositionally biased region" description="Low complexity" evidence="11">
    <location>
        <begin position="1251"/>
        <end position="1260"/>
    </location>
</feature>
<feature type="region of interest" description="Disordered" evidence="11">
    <location>
        <begin position="1591"/>
        <end position="1650"/>
    </location>
</feature>
<evidence type="ECO:0000256" key="10">
    <source>
        <dbReference type="PROSITE-ProRule" id="PRU00042"/>
    </source>
</evidence>
<feature type="compositionally biased region" description="Basic and acidic residues" evidence="11">
    <location>
        <begin position="304"/>
        <end position="332"/>
    </location>
</feature>
<dbReference type="Pfam" id="PF00096">
    <property type="entry name" value="zf-C2H2"/>
    <property type="match status" value="5"/>
</dbReference>
<feature type="compositionally biased region" description="Basic residues" evidence="11">
    <location>
        <begin position="1481"/>
        <end position="1507"/>
    </location>
</feature>
<dbReference type="PANTHER" id="PTHR16515:SF37">
    <property type="entry name" value="PR DOMAIN ZINC FINGER PROTEIN 2"/>
    <property type="match status" value="1"/>
</dbReference>
<feature type="compositionally biased region" description="Acidic residues" evidence="11">
    <location>
        <begin position="1449"/>
        <end position="1474"/>
    </location>
</feature>
<feature type="compositionally biased region" description="Polar residues" evidence="11">
    <location>
        <begin position="662"/>
        <end position="684"/>
    </location>
</feature>
<feature type="compositionally biased region" description="Basic and acidic residues" evidence="11">
    <location>
        <begin position="453"/>
        <end position="483"/>
    </location>
</feature>
<evidence type="ECO:0000256" key="3">
    <source>
        <dbReference type="ARBA" id="ARBA00022737"/>
    </source>
</evidence>
<keyword evidence="5" id="KW-0862">Zinc</keyword>
<feature type="compositionally biased region" description="Polar residues" evidence="11">
    <location>
        <begin position="570"/>
        <end position="581"/>
    </location>
</feature>
<dbReference type="Pfam" id="PF21549">
    <property type="entry name" value="PRDM2_PR"/>
    <property type="match status" value="1"/>
</dbReference>
<dbReference type="PANTHER" id="PTHR16515">
    <property type="entry name" value="PR DOMAIN ZINC FINGER PROTEIN"/>
    <property type="match status" value="1"/>
</dbReference>
<dbReference type="InterPro" id="IPR036236">
    <property type="entry name" value="Znf_C2H2_sf"/>
</dbReference>
<protein>
    <submittedName>
        <fullName evidence="14">Uncharacterized protein</fullName>
    </submittedName>
</protein>
<reference evidence="14" key="1">
    <citation type="journal article" date="2008" name="Nature">
        <title>The amphioxus genome and the evolution of the chordate karyotype.</title>
        <authorList>
            <consortium name="US DOE Joint Genome Institute (JGI-PGF)"/>
            <person name="Putnam N.H."/>
            <person name="Butts T."/>
            <person name="Ferrier D.E.K."/>
            <person name="Furlong R.F."/>
            <person name="Hellsten U."/>
            <person name="Kawashima T."/>
            <person name="Robinson-Rechavi M."/>
            <person name="Shoguchi E."/>
            <person name="Terry A."/>
            <person name="Yu J.-K."/>
            <person name="Benito-Gutierrez E.L."/>
            <person name="Dubchak I."/>
            <person name="Garcia-Fernandez J."/>
            <person name="Gibson-Brown J.J."/>
            <person name="Grigoriev I.V."/>
            <person name="Horton A.C."/>
            <person name="de Jong P.J."/>
            <person name="Jurka J."/>
            <person name="Kapitonov V.V."/>
            <person name="Kohara Y."/>
            <person name="Kuroki Y."/>
            <person name="Lindquist E."/>
            <person name="Lucas S."/>
            <person name="Osoegawa K."/>
            <person name="Pennacchio L.A."/>
            <person name="Salamov A.A."/>
            <person name="Satou Y."/>
            <person name="Sauka-Spengler T."/>
            <person name="Schmutz J."/>
            <person name="Shin-I T."/>
            <person name="Toyoda A."/>
            <person name="Bronner-Fraser M."/>
            <person name="Fujiyama A."/>
            <person name="Holland L.Z."/>
            <person name="Holland P.W.H."/>
            <person name="Satoh N."/>
            <person name="Rokhsar D.S."/>
        </authorList>
    </citation>
    <scope>NUCLEOTIDE SEQUENCE [LARGE SCALE GENOMIC DNA]</scope>
    <source>
        <strain evidence="14">S238N-H82</strain>
        <tissue evidence="14">Testes</tissue>
    </source>
</reference>
<feature type="compositionally biased region" description="Low complexity" evidence="11">
    <location>
        <begin position="890"/>
        <end position="905"/>
    </location>
</feature>
<dbReference type="eggNOG" id="KOG2461">
    <property type="taxonomic scope" value="Eukaryota"/>
</dbReference>
<evidence type="ECO:0000256" key="4">
    <source>
        <dbReference type="ARBA" id="ARBA00022771"/>
    </source>
</evidence>
<feature type="region of interest" description="Disordered" evidence="11">
    <location>
        <begin position="213"/>
        <end position="346"/>
    </location>
</feature>
<dbReference type="GO" id="GO:0005634">
    <property type="term" value="C:nucleus"/>
    <property type="evidence" value="ECO:0007669"/>
    <property type="project" value="UniProtKB-SubCell"/>
</dbReference>
<keyword evidence="3" id="KW-0677">Repeat</keyword>
<evidence type="ECO:0000256" key="2">
    <source>
        <dbReference type="ARBA" id="ARBA00022723"/>
    </source>
</evidence>
<evidence type="ECO:0000256" key="8">
    <source>
        <dbReference type="ARBA" id="ARBA00023163"/>
    </source>
</evidence>
<feature type="compositionally biased region" description="Polar residues" evidence="11">
    <location>
        <begin position="874"/>
        <end position="889"/>
    </location>
</feature>
<comment type="subcellular location">
    <subcellularLocation>
        <location evidence="1">Nucleus</location>
    </subcellularLocation>
</comment>
<feature type="domain" description="C2H2-type" evidence="12">
    <location>
        <begin position="1387"/>
        <end position="1407"/>
    </location>
</feature>
<evidence type="ECO:0000256" key="11">
    <source>
        <dbReference type="SAM" id="MobiDB-lite"/>
    </source>
</evidence>
<dbReference type="Gene3D" id="2.170.270.10">
    <property type="entry name" value="SET domain"/>
    <property type="match status" value="1"/>
</dbReference>
<evidence type="ECO:0000313" key="14">
    <source>
        <dbReference type="EMBL" id="EEN66909.1"/>
    </source>
</evidence>
<feature type="compositionally biased region" description="Polar residues" evidence="11">
    <location>
        <begin position="730"/>
        <end position="740"/>
    </location>
</feature>
<feature type="domain" description="C2H2-type" evidence="12">
    <location>
        <begin position="345"/>
        <end position="372"/>
    </location>
</feature>
<feature type="compositionally biased region" description="Acidic residues" evidence="11">
    <location>
        <begin position="267"/>
        <end position="289"/>
    </location>
</feature>
<feature type="domain" description="C2H2-type" evidence="12">
    <location>
        <begin position="1098"/>
        <end position="1121"/>
    </location>
</feature>
<dbReference type="Gene3D" id="3.30.160.60">
    <property type="entry name" value="Classic Zinc Finger"/>
    <property type="match status" value="7"/>
</dbReference>
<evidence type="ECO:0000256" key="7">
    <source>
        <dbReference type="ARBA" id="ARBA00023125"/>
    </source>
</evidence>
<dbReference type="PROSITE" id="PS50280">
    <property type="entry name" value="SET"/>
    <property type="match status" value="1"/>
</dbReference>
<keyword evidence="7" id="KW-0238">DNA-binding</keyword>
<keyword evidence="4 10" id="KW-0863">Zinc-finger</keyword>
<feature type="compositionally biased region" description="Basic residues" evidence="11">
    <location>
        <begin position="1433"/>
        <end position="1442"/>
    </location>
</feature>
<feature type="region of interest" description="Disordered" evidence="11">
    <location>
        <begin position="872"/>
        <end position="929"/>
    </location>
</feature>
<dbReference type="FunFam" id="3.30.160.60:FF:002343">
    <property type="entry name" value="Zinc finger protein 33A"/>
    <property type="match status" value="1"/>
</dbReference>
<feature type="region of interest" description="Disordered" evidence="11">
    <location>
        <begin position="1432"/>
        <end position="1576"/>
    </location>
</feature>
<feature type="domain" description="C2H2-type" evidence="12">
    <location>
        <begin position="1334"/>
        <end position="1361"/>
    </location>
</feature>
<dbReference type="PROSITE" id="PS50157">
    <property type="entry name" value="ZINC_FINGER_C2H2_2"/>
    <property type="match status" value="11"/>
</dbReference>
<dbReference type="eggNOG" id="KOG1721">
    <property type="taxonomic scope" value="Eukaryota"/>
</dbReference>
<evidence type="ECO:0000256" key="1">
    <source>
        <dbReference type="ARBA" id="ARBA00004123"/>
    </source>
</evidence>
<dbReference type="STRING" id="7739.C3XYM4"/>
<feature type="domain" description="C2H2-type" evidence="12">
    <location>
        <begin position="516"/>
        <end position="544"/>
    </location>
</feature>
<feature type="region of interest" description="Disordered" evidence="11">
    <location>
        <begin position="1135"/>
        <end position="1186"/>
    </location>
</feature>
<dbReference type="InterPro" id="IPR044414">
    <property type="entry name" value="PRDM2_PR-SET"/>
</dbReference>
<dbReference type="InParanoid" id="C3XYM4"/>
<dbReference type="InterPro" id="IPR001214">
    <property type="entry name" value="SET_dom"/>
</dbReference>
<feature type="compositionally biased region" description="Basic and acidic residues" evidence="11">
    <location>
        <begin position="417"/>
        <end position="429"/>
    </location>
</feature>
<feature type="domain" description="C2H2-type" evidence="12">
    <location>
        <begin position="1653"/>
        <end position="1680"/>
    </location>
</feature>
<feature type="compositionally biased region" description="Low complexity" evidence="11">
    <location>
        <begin position="1606"/>
        <end position="1628"/>
    </location>
</feature>
<accession>C3XYM4</accession>
<feature type="domain" description="SET" evidence="13">
    <location>
        <begin position="66"/>
        <end position="177"/>
    </location>
</feature>
<dbReference type="SMART" id="SM00355">
    <property type="entry name" value="ZnF_C2H2"/>
    <property type="match status" value="12"/>
</dbReference>
<keyword evidence="6" id="KW-0805">Transcription regulation</keyword>
<feature type="region of interest" description="Disordered" evidence="11">
    <location>
        <begin position="1248"/>
        <end position="1282"/>
    </location>
</feature>
<dbReference type="GO" id="GO:0003677">
    <property type="term" value="F:DNA binding"/>
    <property type="evidence" value="ECO:0007669"/>
    <property type="project" value="UniProtKB-KW"/>
</dbReference>
<dbReference type="InterPro" id="IPR013087">
    <property type="entry name" value="Znf_C2H2_type"/>
</dbReference>
<dbReference type="GO" id="GO:0008270">
    <property type="term" value="F:zinc ion binding"/>
    <property type="evidence" value="ECO:0007669"/>
    <property type="project" value="UniProtKB-KW"/>
</dbReference>
<feature type="region of interest" description="Disordered" evidence="11">
    <location>
        <begin position="554"/>
        <end position="777"/>
    </location>
</feature>
<evidence type="ECO:0000256" key="6">
    <source>
        <dbReference type="ARBA" id="ARBA00023015"/>
    </source>
</evidence>
<keyword evidence="8" id="KW-0804">Transcription</keyword>
<dbReference type="FunFam" id="3.30.160.60:FF:005245">
    <property type="match status" value="1"/>
</dbReference>
<feature type="compositionally biased region" description="Basic residues" evidence="11">
    <location>
        <begin position="618"/>
        <end position="636"/>
    </location>
</feature>
<feature type="domain" description="C2H2-type" evidence="12">
    <location>
        <begin position="1680"/>
        <end position="1708"/>
    </location>
</feature>
<evidence type="ECO:0000259" key="12">
    <source>
        <dbReference type="PROSITE" id="PS50157"/>
    </source>
</evidence>
<feature type="domain" description="C2H2-type" evidence="12">
    <location>
        <begin position="1069"/>
        <end position="1097"/>
    </location>
</feature>
<dbReference type="InterPro" id="IPR046341">
    <property type="entry name" value="SET_dom_sf"/>
</dbReference>
<feature type="region of interest" description="Disordered" evidence="11">
    <location>
        <begin position="417"/>
        <end position="515"/>
    </location>
</feature>
<evidence type="ECO:0000259" key="13">
    <source>
        <dbReference type="PROSITE" id="PS50280"/>
    </source>
</evidence>
<keyword evidence="9" id="KW-0539">Nucleus</keyword>
<name>C3XYM4_BRAFL</name>
<gene>
    <name evidence="14" type="ORF">BRAFLDRAFT_126284</name>
</gene>
<feature type="compositionally biased region" description="Basic and acidic residues" evidence="11">
    <location>
        <begin position="1167"/>
        <end position="1176"/>
    </location>
</feature>
<feature type="domain" description="C2H2-type" evidence="12">
    <location>
        <begin position="373"/>
        <end position="400"/>
    </location>
</feature>
<feature type="compositionally biased region" description="Pro residues" evidence="11">
    <location>
        <begin position="700"/>
        <end position="711"/>
    </location>
</feature>
<organism>
    <name type="scientific">Branchiostoma floridae</name>
    <name type="common">Florida lancelet</name>
    <name type="synonym">Amphioxus</name>
    <dbReference type="NCBI Taxonomy" id="7739"/>
    <lineage>
        <taxon>Eukaryota</taxon>
        <taxon>Metazoa</taxon>
        <taxon>Chordata</taxon>
        <taxon>Cephalochordata</taxon>
        <taxon>Leptocardii</taxon>
        <taxon>Amphioxiformes</taxon>
        <taxon>Branchiostomatidae</taxon>
        <taxon>Branchiostoma</taxon>
    </lineage>
</organism>
<sequence>MPPDSEGRELTSSCCFVINEGTAEYAVCITIASPVDNKRNCNERCVKMASSTLDFDAVPDSMVIPAELEVKRSGVSTKNGVWCKRSIPKSVKYGPFKGEKKKKSQVTNPDYMWEIRTGKGWFCVDASDPTKGNWMRYVNSARYFEEQNIVALQQHQRIYYKTIKEIKPGEELLCWFNSSDTAQQELAMEHAGKPKAKKKSKSSKIFGKVVKKRKGKQGKQGKAAATAIKSSSSQEDLTADTSVEETTFDESEAKTDDSQEADTGTEVSEETAEETSVDQESETPDEDDLPIASLRKQQQGTPLKKKEEEETSDDEKLVIDEEGSGDAKEGGKSSESAKQTVPKPFPCTQCGRNFSTKQGLERHIRTHSGEKPYKCSHCGKQFTTSTNMRRHERLHTGDRPHVCPECDHAFIQKGDLKKHMVSQHGKEEADSVEESEKDSQDNGSSPQSGICLKKSEEHPESIREPTPTKDGQSDVEKEVKDEPLGEMMSEIVGDADKQDIDEENEMEEGEGKTGKFVCEICNKRFTKHPNMTRHRKLAHERDQIIRKKKILVEELLEEGERPKKRKRVSQGDSPRSRSSTPGAHPGKGEDAAQYLDGRLEQKEIGKLSPKRIVDGSSSKKKSPIRSGHTVKIHVPRAVRPPTGTPNRGPQHMKSSGMVPISPYTQVHPGSSQKGAAAVQITSPPYGSPQYMSGKGRRMLEPPPAHSGPLVPPHQSSSNRRTDSPPLRSPTAKQSQGQRDQQLAHMHQRGRAPPNVVVGDQHLSPMHRPKQRARAPAPPNVVMAQKASFLARGAAGAGPRKMAPSAQARNVATAQQQQPKQSASRTPTIAQVAKHSPALQKMYAASFPDRMVSPSQNIRSQQLSYLASRVGTVHHGSNTQGPFGQSTPTLQQFQSSSPHQYSSTSQGAKVPSALWSKGKSLSRETQPYRMKPSPELYSHMVESDQPLDLSAPLKKAVTVQEELVFTDDGVLDLSGKKQVEVKPARQQQSSSGLDLSDANSVASCISRVPQYEKTSSYVAGSNSANAASGRSASPSFGLGNLFKCNVCHTPFKSMKDMNQHVAAHAKEWPFKCEFCIQLFKVSSELSQHRASLHGVSKTFMCSLCNREFGFLGNLQNHQRDVHPNMPCSYTVLQPGALRPQNFTDPSKSTPKKEELKRQTEFGSLIQSPKKDQTDGKGKISPVKPVDTSQDIKRNFAGYAMNIINPENPFNRPPQLQTSLYNSAIKCTKCGATFESMPNLHMHIIDCAEGKKTSPGPSPVKKGSPKKPAQDSLVKKLGGPRKLTDGEMAANKIKKKAKNLSKMNQKRKKAQQFQITYDPKKYTGRRRLATEMLDLHKCPGCQKNFSHFSNLQRHLLVCPGKDKIDKDVLDAHLGALKEDEKSRELKEQHMCSNCKRSFTYLASLRKHQQSCDKKFAAAAEGRADAATAATAVPALKKKRSKGRKLVPVDGESTEDSMLETTETEDTGMEEYGETSEEGNAPPTKKKRVIGWKGGRRKKRNFWWKKKRSQMKGEDGMEEGDPQGNGEGSQILNIMRSMSDELQSPTEQPEGAPFGNGGEPLIQGEQEAGTPGPGGDYNEEMKVFDAIEGIAKKVSGGKDSSTKGGAGKNNGANSNNNNNNARGNRVARTNVPSASAAKVETGQGDAAKPSTSQGPFICGDCGSEFRAKCHLVRHSSVHMNRPYKCKICHHSFAAQHNYDNHMRLRHKNAAVKVEKNTTVKVEKS</sequence>
<dbReference type="FunFam" id="3.30.160.60:FF:000287">
    <property type="entry name" value="PR domain zinc finger protein 10"/>
    <property type="match status" value="1"/>
</dbReference>
<dbReference type="GO" id="GO:0042054">
    <property type="term" value="F:histone methyltransferase activity"/>
    <property type="evidence" value="ECO:0007669"/>
    <property type="project" value="InterPro"/>
</dbReference>
<dbReference type="FunFam" id="3.30.160.60:FF:003271">
    <property type="entry name" value="PR domain-containing 2, with ZNF domain a"/>
    <property type="match status" value="1"/>
</dbReference>
<dbReference type="FunFam" id="2.170.270.10:FF:000147">
    <property type="entry name" value="Uncharacterized protein"/>
    <property type="match status" value="1"/>
</dbReference>
<dbReference type="CDD" id="cd19188">
    <property type="entry name" value="PR-SET_PRDM2"/>
    <property type="match status" value="1"/>
</dbReference>
<feature type="compositionally biased region" description="Acidic residues" evidence="11">
    <location>
        <begin position="499"/>
        <end position="508"/>
    </location>
</feature>
<feature type="region of interest" description="Disordered" evidence="11">
    <location>
        <begin position="791"/>
        <end position="829"/>
    </location>
</feature>
<dbReference type="InterPro" id="IPR050331">
    <property type="entry name" value="Zinc_finger"/>
</dbReference>
<feature type="compositionally biased region" description="Polar residues" evidence="11">
    <location>
        <begin position="806"/>
        <end position="828"/>
    </location>
</feature>